<keyword evidence="1" id="KW-0378">Hydrolase</keyword>
<protein>
    <recommendedName>
        <fullName evidence="3">SGNH hydrolase-type esterase domain-containing protein</fullName>
    </recommendedName>
</protein>
<keyword evidence="2" id="KW-0732">Signal</keyword>
<feature type="chain" id="PRO_5035934208" description="SGNH hydrolase-type esterase domain-containing protein" evidence="2">
    <location>
        <begin position="24"/>
        <end position="292"/>
    </location>
</feature>
<dbReference type="OrthoDB" id="671439at2759"/>
<evidence type="ECO:0000256" key="1">
    <source>
        <dbReference type="ARBA" id="ARBA00022801"/>
    </source>
</evidence>
<dbReference type="Pfam" id="PF13472">
    <property type="entry name" value="Lipase_GDSL_2"/>
    <property type="match status" value="1"/>
</dbReference>
<reference evidence="4" key="1">
    <citation type="submission" date="2021-02" db="EMBL/GenBank/DDBJ databases">
        <authorList>
            <person name="Palmer J.M."/>
        </authorList>
    </citation>
    <scope>NUCLEOTIDE SEQUENCE</scope>
    <source>
        <strain evidence="4">SCRP23</strain>
    </source>
</reference>
<dbReference type="PANTHER" id="PTHR14209:SF19">
    <property type="entry name" value="ISOAMYL ACETATE-HYDROLYZING ESTERASE 1 HOMOLOG"/>
    <property type="match status" value="1"/>
</dbReference>
<gene>
    <name evidence="4" type="ORF">PHYBOEH_010186</name>
</gene>
<evidence type="ECO:0000313" key="4">
    <source>
        <dbReference type="EMBL" id="KAG7398862.1"/>
    </source>
</evidence>
<dbReference type="Proteomes" id="UP000693981">
    <property type="component" value="Unassembled WGS sequence"/>
</dbReference>
<keyword evidence="5" id="KW-1185">Reference proteome</keyword>
<dbReference type="InterPro" id="IPR013830">
    <property type="entry name" value="SGNH_hydro"/>
</dbReference>
<dbReference type="CDD" id="cd01838">
    <property type="entry name" value="Isoamyl_acetate_hydrolase_like"/>
    <property type="match status" value="1"/>
</dbReference>
<name>A0A8T1WXP8_9STRA</name>
<feature type="signal peptide" evidence="2">
    <location>
        <begin position="1"/>
        <end position="23"/>
    </location>
</feature>
<dbReference type="EMBL" id="JAGDFL010000069">
    <property type="protein sequence ID" value="KAG7398862.1"/>
    <property type="molecule type" value="Genomic_DNA"/>
</dbReference>
<dbReference type="GO" id="GO:0016787">
    <property type="term" value="F:hydrolase activity"/>
    <property type="evidence" value="ECO:0007669"/>
    <property type="project" value="UniProtKB-KW"/>
</dbReference>
<dbReference type="AlphaFoldDB" id="A0A8T1WXP8"/>
<sequence length="292" mass="32599">MVSFLRLARGLLLVATCTSYVAWSPEAREATIAAESAELQPNRPQVLITGDSITEQADDPTYDGYVTQFQYEFQQAVDVIVRGLSGYNSRWFLKYVTPVLEKELKAGRYTPSLITVWLGTNDAVLTNGSNAEMHVPVEDYTENMIKIVKSFQTAAPDANVLLITPPHVDDAARAKESAKRTDEKRGMIDRSNAMSGIYAQACKKVAAETGVPLMDLYSHFMAMPAVTRNKHLVDGLHFSASGHKVVGELLRKIIRDEFPDVWEKLLVYQFPFVAKWMKEDPYVPSNSTTTTN</sequence>
<evidence type="ECO:0000256" key="2">
    <source>
        <dbReference type="SAM" id="SignalP"/>
    </source>
</evidence>
<feature type="domain" description="SGNH hydrolase-type esterase" evidence="3">
    <location>
        <begin position="50"/>
        <end position="245"/>
    </location>
</feature>
<evidence type="ECO:0000313" key="5">
    <source>
        <dbReference type="Proteomes" id="UP000693981"/>
    </source>
</evidence>
<dbReference type="FunFam" id="3.40.50.1110:FF:000002">
    <property type="entry name" value="isoamyl acetate-hydrolyzing esterase 1 homolog"/>
    <property type="match status" value="1"/>
</dbReference>
<dbReference type="InterPro" id="IPR045136">
    <property type="entry name" value="Iah1-like"/>
</dbReference>
<accession>A0A8T1WXP8</accession>
<proteinExistence type="predicted"/>
<organism evidence="4 5">
    <name type="scientific">Phytophthora boehmeriae</name>
    <dbReference type="NCBI Taxonomy" id="109152"/>
    <lineage>
        <taxon>Eukaryota</taxon>
        <taxon>Sar</taxon>
        <taxon>Stramenopiles</taxon>
        <taxon>Oomycota</taxon>
        <taxon>Peronosporomycetes</taxon>
        <taxon>Peronosporales</taxon>
        <taxon>Peronosporaceae</taxon>
        <taxon>Phytophthora</taxon>
    </lineage>
</organism>
<comment type="caution">
    <text evidence="4">The sequence shown here is derived from an EMBL/GenBank/DDBJ whole genome shotgun (WGS) entry which is preliminary data.</text>
</comment>
<dbReference type="PANTHER" id="PTHR14209">
    <property type="entry name" value="ISOAMYL ACETATE-HYDROLYZING ESTERASE 1"/>
    <property type="match status" value="1"/>
</dbReference>
<evidence type="ECO:0000259" key="3">
    <source>
        <dbReference type="Pfam" id="PF13472"/>
    </source>
</evidence>